<reference evidence="1" key="1">
    <citation type="journal article" date="2021" name="Proc. Natl. Acad. Sci. U.S.A.">
        <title>Three genomes in the algal genus Volvox reveal the fate of a haploid sex-determining region after a transition to homothallism.</title>
        <authorList>
            <person name="Yamamoto K."/>
            <person name="Hamaji T."/>
            <person name="Kawai-Toyooka H."/>
            <person name="Matsuzaki R."/>
            <person name="Takahashi F."/>
            <person name="Nishimura Y."/>
            <person name="Kawachi M."/>
            <person name="Noguchi H."/>
            <person name="Minakuchi Y."/>
            <person name="Umen J.G."/>
            <person name="Toyoda A."/>
            <person name="Nozaki H."/>
        </authorList>
    </citation>
    <scope>NUCLEOTIDE SEQUENCE</scope>
    <source>
        <strain evidence="1">NIES-3786</strain>
    </source>
</reference>
<name>A0A8J4FM11_9CHLO</name>
<sequence>MQALSYAARQAQLEAASTKLSTFLTAVCCSEVGHSAKSTRVMVGPGGSPIAAAHAAWSNGSTITLSSSSVPACRSPCLHSAADVRLRTSHVWRHCLLSPDCKARTSRPP</sequence>
<protein>
    <submittedName>
        <fullName evidence="1">Uncharacterized protein</fullName>
    </submittedName>
</protein>
<dbReference type="Proteomes" id="UP000747110">
    <property type="component" value="Unassembled WGS sequence"/>
</dbReference>
<accession>A0A8J4FM11</accession>
<evidence type="ECO:0000313" key="2">
    <source>
        <dbReference type="Proteomes" id="UP000747110"/>
    </source>
</evidence>
<organism evidence="1 2">
    <name type="scientific">Volvox reticuliferus</name>
    <dbReference type="NCBI Taxonomy" id="1737510"/>
    <lineage>
        <taxon>Eukaryota</taxon>
        <taxon>Viridiplantae</taxon>
        <taxon>Chlorophyta</taxon>
        <taxon>core chlorophytes</taxon>
        <taxon>Chlorophyceae</taxon>
        <taxon>CS clade</taxon>
        <taxon>Chlamydomonadales</taxon>
        <taxon>Volvocaceae</taxon>
        <taxon>Volvox</taxon>
    </lineage>
</organism>
<evidence type="ECO:0000313" key="1">
    <source>
        <dbReference type="EMBL" id="GIL76314.1"/>
    </source>
</evidence>
<keyword evidence="2" id="KW-1185">Reference proteome</keyword>
<comment type="caution">
    <text evidence="1">The sequence shown here is derived from an EMBL/GenBank/DDBJ whole genome shotgun (WGS) entry which is preliminary data.</text>
</comment>
<proteinExistence type="predicted"/>
<gene>
    <name evidence="1" type="ORF">Vretifemale_5911</name>
</gene>
<dbReference type="AlphaFoldDB" id="A0A8J4FM11"/>
<dbReference type="EMBL" id="BNCP01000008">
    <property type="protein sequence ID" value="GIL76314.1"/>
    <property type="molecule type" value="Genomic_DNA"/>
</dbReference>